<dbReference type="GO" id="GO:0012505">
    <property type="term" value="C:endomembrane system"/>
    <property type="evidence" value="ECO:0007669"/>
    <property type="project" value="TreeGrafter"/>
</dbReference>
<dbReference type="InterPro" id="IPR050577">
    <property type="entry name" value="MAPR/NEUFC/NENF-like"/>
</dbReference>
<dbReference type="AlphaFoldDB" id="K1WBR1"/>
<comment type="similarity">
    <text evidence="1">Belongs to the cytochrome b5 family. MAPR subfamily.</text>
</comment>
<dbReference type="FunFam" id="3.10.120.10:FF:000018">
    <property type="entry name" value="Heme/steroid binding domain protein, putative"/>
    <property type="match status" value="1"/>
</dbReference>
<feature type="domain" description="Cytochrome b5 heme-binding" evidence="3">
    <location>
        <begin position="102"/>
        <end position="182"/>
    </location>
</feature>
<dbReference type="PANTHER" id="PTHR10281:SF76">
    <property type="entry name" value="CALCUTTA CUP-RELATED"/>
    <property type="match status" value="1"/>
</dbReference>
<evidence type="ECO:0000256" key="1">
    <source>
        <dbReference type="ARBA" id="ARBA00038357"/>
    </source>
</evidence>
<reference evidence="4 5" key="1">
    <citation type="journal article" date="2012" name="BMC Genomics">
        <title>Sequencing the genome of Marssonina brunnea reveals fungus-poplar co-evolution.</title>
        <authorList>
            <person name="Zhu S."/>
            <person name="Cao Y.-Z."/>
            <person name="Jiang C."/>
            <person name="Tan B.-Y."/>
            <person name="Wang Z."/>
            <person name="Feng S."/>
            <person name="Zhang L."/>
            <person name="Su X.-H."/>
            <person name="Brejova B."/>
            <person name="Vinar T."/>
            <person name="Xu M."/>
            <person name="Wang M.-X."/>
            <person name="Zhang S.-G."/>
            <person name="Huang M.-R."/>
            <person name="Wu R."/>
            <person name="Zhou Y."/>
        </authorList>
    </citation>
    <scope>NUCLEOTIDE SEQUENCE [LARGE SCALE GENOMIC DNA]</scope>
    <source>
        <strain evidence="4 5">MB_m1</strain>
    </source>
</reference>
<keyword evidence="5" id="KW-1185">Reference proteome</keyword>
<dbReference type="RefSeq" id="XP_007294900.1">
    <property type="nucleotide sequence ID" value="XM_007294838.1"/>
</dbReference>
<evidence type="ECO:0000259" key="3">
    <source>
        <dbReference type="SMART" id="SM01117"/>
    </source>
</evidence>
<accession>K1WBR1</accession>
<dbReference type="InParanoid" id="K1WBR1"/>
<dbReference type="HOGENOM" id="CLU_070889_0_0_1"/>
<dbReference type="SUPFAM" id="SSF55856">
    <property type="entry name" value="Cytochrome b5-like heme/steroid binding domain"/>
    <property type="match status" value="1"/>
</dbReference>
<sequence length="264" mass="29908">MSSPEAIRQRRKDGTSPPGPATEPKTSEKEEATPTLSLADRVKAEDSAFSFVDVARILVFLLLASSALSYFVTRESFTWNLKRPGWTRVETIKTWIAGPLSLTDADLAAYDGTDPTKPIYLAINGTIYDVSLGRRHYGPDGSYHFFSGKDASRAFVTNCFLEDGNPDLRGVEQMFLPLDDYDVDSLYTKSELKIMREKERRIARTKVHDALKHWVDFFEKSDKYPRVGRVKREKGWMEKGEVKKLCKKAQAGRVKRPIPPGKQI</sequence>
<dbReference type="OrthoDB" id="10257697at2759"/>
<dbReference type="PANTHER" id="PTHR10281">
    <property type="entry name" value="MEMBRANE-ASSOCIATED PROGESTERONE RECEPTOR COMPONENT-RELATED"/>
    <property type="match status" value="1"/>
</dbReference>
<gene>
    <name evidence="4" type="ORF">MBM_07011</name>
</gene>
<dbReference type="SMART" id="SM01117">
    <property type="entry name" value="Cyt-b5"/>
    <property type="match status" value="1"/>
</dbReference>
<evidence type="ECO:0000313" key="4">
    <source>
        <dbReference type="EMBL" id="EKD14800.1"/>
    </source>
</evidence>
<dbReference type="InterPro" id="IPR001199">
    <property type="entry name" value="Cyt_B5-like_heme/steroid-bd"/>
</dbReference>
<evidence type="ECO:0000256" key="2">
    <source>
        <dbReference type="SAM" id="MobiDB-lite"/>
    </source>
</evidence>
<evidence type="ECO:0000313" key="5">
    <source>
        <dbReference type="Proteomes" id="UP000006753"/>
    </source>
</evidence>
<feature type="region of interest" description="Disordered" evidence="2">
    <location>
        <begin position="1"/>
        <end position="34"/>
    </location>
</feature>
<dbReference type="KEGG" id="mbe:MBM_07011"/>
<dbReference type="GeneID" id="18762946"/>
<dbReference type="OMA" id="ESFFWGM"/>
<dbReference type="EMBL" id="JH921444">
    <property type="protein sequence ID" value="EKD14800.1"/>
    <property type="molecule type" value="Genomic_DNA"/>
</dbReference>
<dbReference type="Gene3D" id="3.10.120.10">
    <property type="entry name" value="Cytochrome b5-like heme/steroid binding domain"/>
    <property type="match status" value="1"/>
</dbReference>
<dbReference type="InterPro" id="IPR036400">
    <property type="entry name" value="Cyt_B5-like_heme/steroid_sf"/>
</dbReference>
<dbReference type="GO" id="GO:0016020">
    <property type="term" value="C:membrane"/>
    <property type="evidence" value="ECO:0007669"/>
    <property type="project" value="TreeGrafter"/>
</dbReference>
<dbReference type="Proteomes" id="UP000006753">
    <property type="component" value="Unassembled WGS sequence"/>
</dbReference>
<dbReference type="Pfam" id="PF00173">
    <property type="entry name" value="Cyt-b5"/>
    <property type="match status" value="1"/>
</dbReference>
<protein>
    <submittedName>
        <fullName evidence="4">Cytochrome b5-like Heme/Steroid binding domain-containing protein</fullName>
    </submittedName>
</protein>
<dbReference type="eggNOG" id="KOG1110">
    <property type="taxonomic scope" value="Eukaryota"/>
</dbReference>
<name>K1WBR1_MARBU</name>
<organism evidence="4 5">
    <name type="scientific">Marssonina brunnea f. sp. multigermtubi (strain MB_m1)</name>
    <name type="common">Marssonina leaf spot fungus</name>
    <dbReference type="NCBI Taxonomy" id="1072389"/>
    <lineage>
        <taxon>Eukaryota</taxon>
        <taxon>Fungi</taxon>
        <taxon>Dikarya</taxon>
        <taxon>Ascomycota</taxon>
        <taxon>Pezizomycotina</taxon>
        <taxon>Leotiomycetes</taxon>
        <taxon>Helotiales</taxon>
        <taxon>Drepanopezizaceae</taxon>
        <taxon>Drepanopeziza</taxon>
    </lineage>
</organism>
<proteinExistence type="inferred from homology"/>